<feature type="compositionally biased region" description="Polar residues" evidence="4">
    <location>
        <begin position="217"/>
        <end position="228"/>
    </location>
</feature>
<proteinExistence type="inferred from homology"/>
<feature type="domain" description="NOT2/NOT3/NOT5 C-terminal" evidence="6">
    <location>
        <begin position="426"/>
        <end position="530"/>
    </location>
</feature>
<dbReference type="OrthoDB" id="25391at2759"/>
<dbReference type="InterPro" id="IPR038635">
    <property type="entry name" value="CCR4-NOT_su2/3/5_C_sf"/>
</dbReference>
<evidence type="ECO:0000313" key="7">
    <source>
        <dbReference type="EMBL" id="EME28441.1"/>
    </source>
</evidence>
<keyword evidence="3" id="KW-0804">Transcription</keyword>
<feature type="region of interest" description="Disordered" evidence="4">
    <location>
        <begin position="171"/>
        <end position="193"/>
    </location>
</feature>
<dbReference type="InterPro" id="IPR040168">
    <property type="entry name" value="Not2/3/5"/>
</dbReference>
<sequence>MSVQRKPRENHSNNDKQLVDKRMIATSGKGPTIGYNKPKSPFVSHTSGLVHGPTQDWETRGWENAKNLNGTNNKQSSSAQGKVFYIGYLFYVVLIYKVHISGGLESIHGYSYSSLDVWGRAPSDAGGGGQKLVNSSSPRVDMSHWVFGGNKAEQISPPALDLSEFPTLSSTVSSTIQEESSRPSSHPSVSPQLSGYYSAAVGANRVQSKGNVPPNGKRTNMNSFPSLNSHDESIEKFSDMEAKSRIGLNDTDWQRNLTSYSDAKLGMRYRNRSAPFTGSNMTHNDDSRTSNPISSDDFGNVSNWMSSNFGSKNSKYSFQNASNNFEQSNIISEPESYTTNFEVASTVAKTEPQSDFSQLSSKLSEISFPHDTLEIYGIRGLLKLMSSSWRTEQPDYLLLTLGIDLTSLGLNLNSTEPLYLSFETPFLDMDRGLYHEPEYILPECYKMEQKPPLLKLGHFRKFQLQTLFYIFYCMPRDALQILAAAELYQREWRYHKDLKLWFTRAPGTTTPGYERNAFIYFDITTWERKPFHETNRNFLQGFLPQNVITEAVEHLKMAVYQTHLDKKEPLIQRFRKGRGLGVSVVASTQDNDTLLVLSETDRVQCLVDHSIDLDCTLKWTLLIPPSKKLTCSAIPIGLCGVQFLGVLDEHDITLWDSSTEEFGVLNWKIVGQVPYPVARIIELVFGAKTCILVISSTGYQLLDGSSFDTVFSFVLQNNCEHICSRVVKGSVFPASLGFRKESDYCVILGVVNHSPDTGKDIFFHIFDEECCKCRTLEWNVKFYVEESTIQSLIFYEEQQNDEICSLHLCMFWSCGILEFRMITFDGQEPIIIRRITLPGTEFTPRNTFLFDLSNDYFGILFKESLQIWHKKWKLCFRKWSVLKELGIVKDISRSRFSHLGDDNFCIYGCFVNGLVKWNCELPQLSLSQILEMKRIENLNIQDFSCMERKGQIFSEDMLEALSMTDNDTRGDLIMKTLSDKEKEWINHIEQGLYSSKDILEVLQEPQSTNNLDISSAQTSQHHKLYEKPSSLLISTILMHIFKVLKDGDLSYTAVLEFLVKRHWIDYSMMRSCLISLESQQSTTKNPILFPFLWRNHLFSLCLEFMKHIVDLPPIEVIYLIQQVSNNRQQNSFIENDNFYLEQLFTALWQRPFSTKDMMLALEMLPFRDVILQLHLFEDELESILHTKRWISKAWIAWIALILDTYMFALLVDSKGIQHLNNVYKKVKQLEQLTEIMVSVEPLIRSFVERQQLFFTNKGQHKHWVEYYSFTL</sequence>
<evidence type="ECO:0000256" key="1">
    <source>
        <dbReference type="ARBA" id="ARBA00007682"/>
    </source>
</evidence>
<keyword evidence="2" id="KW-0805">Transcription regulation</keyword>
<keyword evidence="8" id="KW-1185">Reference proteome</keyword>
<dbReference type="AlphaFoldDB" id="M2VYS1"/>
<evidence type="ECO:0000256" key="4">
    <source>
        <dbReference type="SAM" id="MobiDB-lite"/>
    </source>
</evidence>
<accession>M2VYS1</accession>
<dbReference type="Gramene" id="EME28441">
    <property type="protein sequence ID" value="EME28441"/>
    <property type="gene ID" value="Gasu_41300"/>
</dbReference>
<keyword evidence="5" id="KW-1133">Transmembrane helix</keyword>
<dbReference type="GO" id="GO:0006355">
    <property type="term" value="P:regulation of DNA-templated transcription"/>
    <property type="evidence" value="ECO:0007669"/>
    <property type="project" value="InterPro"/>
</dbReference>
<feature type="region of interest" description="Disordered" evidence="4">
    <location>
        <begin position="206"/>
        <end position="228"/>
    </location>
</feature>
<dbReference type="GO" id="GO:0030015">
    <property type="term" value="C:CCR4-NOT core complex"/>
    <property type="evidence" value="ECO:0007669"/>
    <property type="project" value="InterPro"/>
</dbReference>
<dbReference type="Pfam" id="PF04153">
    <property type="entry name" value="NOT2_3_5_C"/>
    <property type="match status" value="1"/>
</dbReference>
<evidence type="ECO:0000256" key="2">
    <source>
        <dbReference type="ARBA" id="ARBA00023015"/>
    </source>
</evidence>
<dbReference type="EMBL" id="KB454520">
    <property type="protein sequence ID" value="EME28441.1"/>
    <property type="molecule type" value="Genomic_DNA"/>
</dbReference>
<protein>
    <submittedName>
        <fullName evidence="7">CCR4-NOT transcription complex subunit 2 isoform 2</fullName>
    </submittedName>
</protein>
<feature type="compositionally biased region" description="Low complexity" evidence="4">
    <location>
        <begin position="182"/>
        <end position="191"/>
    </location>
</feature>
<dbReference type="STRING" id="130081.M2VYS1"/>
<reference evidence="8" key="1">
    <citation type="journal article" date="2013" name="Science">
        <title>Gene transfer from bacteria and archaea facilitated evolution of an extremophilic eukaryote.</title>
        <authorList>
            <person name="Schonknecht G."/>
            <person name="Chen W.H."/>
            <person name="Ternes C.M."/>
            <person name="Barbier G.G."/>
            <person name="Shrestha R.P."/>
            <person name="Stanke M."/>
            <person name="Brautigam A."/>
            <person name="Baker B.J."/>
            <person name="Banfield J.F."/>
            <person name="Garavito R.M."/>
            <person name="Carr K."/>
            <person name="Wilkerson C."/>
            <person name="Rensing S.A."/>
            <person name="Gagneul D."/>
            <person name="Dickenson N.E."/>
            <person name="Oesterhelt C."/>
            <person name="Lercher M.J."/>
            <person name="Weber A.P."/>
        </authorList>
    </citation>
    <scope>NUCLEOTIDE SEQUENCE [LARGE SCALE GENOMIC DNA]</scope>
    <source>
        <strain evidence="8">074W</strain>
    </source>
</reference>
<dbReference type="Proteomes" id="UP000030680">
    <property type="component" value="Unassembled WGS sequence"/>
</dbReference>
<evidence type="ECO:0000256" key="3">
    <source>
        <dbReference type="ARBA" id="ARBA00023163"/>
    </source>
</evidence>
<evidence type="ECO:0000259" key="6">
    <source>
        <dbReference type="Pfam" id="PF04153"/>
    </source>
</evidence>
<dbReference type="GeneID" id="17087274"/>
<dbReference type="PANTHER" id="PTHR23326">
    <property type="entry name" value="CCR4 NOT-RELATED"/>
    <property type="match status" value="1"/>
</dbReference>
<evidence type="ECO:0000313" key="8">
    <source>
        <dbReference type="Proteomes" id="UP000030680"/>
    </source>
</evidence>
<dbReference type="Gene3D" id="2.30.30.1020">
    <property type="entry name" value="CCR4-NOT complex subunit 2/3/5, C-terminal domain"/>
    <property type="match status" value="1"/>
</dbReference>
<feature type="transmembrane region" description="Helical" evidence="5">
    <location>
        <begin position="83"/>
        <end position="104"/>
    </location>
</feature>
<gene>
    <name evidence="7" type="ORF">Gasu_41300</name>
</gene>
<feature type="region of interest" description="Disordered" evidence="4">
    <location>
        <begin position="274"/>
        <end position="295"/>
    </location>
</feature>
<organism evidence="7 8">
    <name type="scientific">Galdieria sulphuraria</name>
    <name type="common">Red alga</name>
    <dbReference type="NCBI Taxonomy" id="130081"/>
    <lineage>
        <taxon>Eukaryota</taxon>
        <taxon>Rhodophyta</taxon>
        <taxon>Bangiophyceae</taxon>
        <taxon>Galdieriales</taxon>
        <taxon>Galdieriaceae</taxon>
        <taxon>Galdieria</taxon>
    </lineage>
</organism>
<evidence type="ECO:0000256" key="5">
    <source>
        <dbReference type="SAM" id="Phobius"/>
    </source>
</evidence>
<dbReference type="eggNOG" id="KOG2151">
    <property type="taxonomic scope" value="Eukaryota"/>
</dbReference>
<dbReference type="InterPro" id="IPR007282">
    <property type="entry name" value="NOT2/3/5_C"/>
</dbReference>
<name>M2VYS1_GALSU</name>
<dbReference type="RefSeq" id="XP_005704961.1">
    <property type="nucleotide sequence ID" value="XM_005704904.1"/>
</dbReference>
<keyword evidence="5" id="KW-0812">Transmembrane</keyword>
<comment type="similarity">
    <text evidence="1">Belongs to the CNOT2/3/5 family.</text>
</comment>
<keyword evidence="5" id="KW-0472">Membrane</keyword>